<proteinExistence type="predicted"/>
<sequence length="39" mass="4456">MRFGHNHGHADIAQALYVKDLEDHLRIANVKVVTLFVIN</sequence>
<evidence type="ECO:0000313" key="2">
    <source>
        <dbReference type="Proteomes" id="UP000250163"/>
    </source>
</evidence>
<dbReference type="AlphaFoldDB" id="A0A330LW37"/>
<gene>
    <name evidence="1" type="ORF">MORIYA_3980</name>
</gene>
<accession>A0A330LW37</accession>
<dbReference type="EMBL" id="LS483250">
    <property type="protein sequence ID" value="SQD80432.1"/>
    <property type="molecule type" value="Genomic_DNA"/>
</dbReference>
<dbReference type="Proteomes" id="UP000250163">
    <property type="component" value="Chromosome MORIYA"/>
</dbReference>
<protein>
    <submittedName>
        <fullName evidence="1">Uncharacterized protein</fullName>
    </submittedName>
</protein>
<reference evidence="2" key="1">
    <citation type="submission" date="2018-05" db="EMBL/GenBank/DDBJ databases">
        <authorList>
            <person name="Cea G.-C."/>
            <person name="William W."/>
        </authorList>
    </citation>
    <scope>NUCLEOTIDE SEQUENCE [LARGE SCALE GENOMIC DNA]</scope>
    <source>
        <strain evidence="2">DB21MT 5</strain>
    </source>
</reference>
<keyword evidence="2" id="KW-1185">Reference proteome</keyword>
<dbReference type="KEGG" id="mya:MORIYA_3980"/>
<evidence type="ECO:0000313" key="1">
    <source>
        <dbReference type="EMBL" id="SQD80432.1"/>
    </source>
</evidence>
<name>A0A330LW37_9GAMM</name>
<organism evidence="1 2">
    <name type="scientific">Moritella yayanosii</name>
    <dbReference type="NCBI Taxonomy" id="69539"/>
    <lineage>
        <taxon>Bacteria</taxon>
        <taxon>Pseudomonadati</taxon>
        <taxon>Pseudomonadota</taxon>
        <taxon>Gammaproteobacteria</taxon>
        <taxon>Alteromonadales</taxon>
        <taxon>Moritellaceae</taxon>
        <taxon>Moritella</taxon>
    </lineage>
</organism>